<accession>A0A246EST2</accession>
<organism evidence="4 6">
    <name type="scientific">Prevotella intermedia</name>
    <dbReference type="NCBI Taxonomy" id="28131"/>
    <lineage>
        <taxon>Bacteria</taxon>
        <taxon>Pseudomonadati</taxon>
        <taxon>Bacteroidota</taxon>
        <taxon>Bacteroidia</taxon>
        <taxon>Bacteroidales</taxon>
        <taxon>Prevotellaceae</taxon>
        <taxon>Prevotella</taxon>
    </lineage>
</organism>
<feature type="region of interest" description="Disordered" evidence="1">
    <location>
        <begin position="29"/>
        <end position="50"/>
    </location>
</feature>
<dbReference type="RefSeq" id="WP_088437652.1">
    <property type="nucleotide sequence ID" value="NZ_CP024729.1"/>
</dbReference>
<dbReference type="EMBL" id="PENF01000001">
    <property type="protein sequence ID" value="PJI20769.1"/>
    <property type="molecule type" value="Genomic_DNA"/>
</dbReference>
<keyword evidence="2" id="KW-0732">Signal</keyword>
<protein>
    <recommendedName>
        <fullName evidence="7">Lipoprotein</fullName>
    </recommendedName>
</protein>
<dbReference type="AlphaFoldDB" id="A0A246EST2"/>
<feature type="signal peptide" evidence="2">
    <location>
        <begin position="1"/>
        <end position="24"/>
    </location>
</feature>
<sequence length="301" mass="33497">MKTKYLIKAAWLLAVVMLIGCSQEENNREAEKKGRASFTTQENSSSTRTTGIYSGSGIDFYWTGKDKTIWLIKSDGQPMRSSTSSVTSRTARATFYFEDDNGLNESSYKLRYTGSKYTNEESSSDKVTIKAEQIQDKPNDAEHIGTDGDCGTATATYVGMNKDNRRHYSFRLKHQAAYLTFIPYSTASINMQLIEIKVETTNTPIAGTYEFGDNGINTNNPTSSSNTITLKLKDPSQFPIPNTPSPDKNAAIMVLAPGYYTSFKVTYKLQNSNGSTETQSKTYYNQELKAGKNKPVKYNLA</sequence>
<dbReference type="Proteomes" id="UP000229102">
    <property type="component" value="Unassembled WGS sequence"/>
</dbReference>
<dbReference type="EMBL" id="PENH01000001">
    <property type="protein sequence ID" value="PJI24612.1"/>
    <property type="molecule type" value="Genomic_DNA"/>
</dbReference>
<dbReference type="Proteomes" id="UP000231201">
    <property type="component" value="Unassembled WGS sequence"/>
</dbReference>
<comment type="caution">
    <text evidence="4">The sequence shown here is derived from an EMBL/GenBank/DDBJ whole genome shotgun (WGS) entry which is preliminary data.</text>
</comment>
<evidence type="ECO:0000313" key="4">
    <source>
        <dbReference type="EMBL" id="PJI24612.1"/>
    </source>
</evidence>
<name>A0A246EST2_PREIN</name>
<gene>
    <name evidence="3" type="ORF">CTM53_08065</name>
    <name evidence="4" type="ORF">CTM59_00240</name>
</gene>
<dbReference type="PROSITE" id="PS51257">
    <property type="entry name" value="PROKAR_LIPOPROTEIN"/>
    <property type="match status" value="1"/>
</dbReference>
<evidence type="ECO:0000256" key="2">
    <source>
        <dbReference type="SAM" id="SignalP"/>
    </source>
</evidence>
<feature type="compositionally biased region" description="Polar residues" evidence="1">
    <location>
        <begin position="37"/>
        <end position="50"/>
    </location>
</feature>
<reference evidence="3 5" key="1">
    <citation type="submission" date="2017-11" db="EMBL/GenBank/DDBJ databases">
        <title>Genome sequencing of Prevotella intermedia KCOM 2698.</title>
        <authorList>
            <person name="Kook J.-K."/>
            <person name="Park S.-N."/>
            <person name="Lim Y.K."/>
        </authorList>
    </citation>
    <scope>NUCLEOTIDE SEQUENCE [LARGE SCALE GENOMIC DNA]</scope>
    <source>
        <strain evidence="3 5">KCOM 2698</strain>
    </source>
</reference>
<reference evidence="4 6" key="2">
    <citation type="submission" date="2017-11" db="EMBL/GenBank/DDBJ databases">
        <title>Genome sequencing of Prevotella intermedia KCOM 2833.</title>
        <authorList>
            <person name="Kook J.-K."/>
            <person name="Park S.-N."/>
            <person name="Lim Y.K."/>
        </authorList>
    </citation>
    <scope>NUCLEOTIDE SEQUENCE [LARGE SCALE GENOMIC DNA]</scope>
    <source>
        <strain evidence="4 6">KCOM 2833</strain>
    </source>
</reference>
<evidence type="ECO:0000313" key="3">
    <source>
        <dbReference type="EMBL" id="PJI20769.1"/>
    </source>
</evidence>
<feature type="chain" id="PRO_5014281501" description="Lipoprotein" evidence="2">
    <location>
        <begin position="25"/>
        <end position="301"/>
    </location>
</feature>
<evidence type="ECO:0000313" key="5">
    <source>
        <dbReference type="Proteomes" id="UP000229102"/>
    </source>
</evidence>
<proteinExistence type="predicted"/>
<evidence type="ECO:0000313" key="6">
    <source>
        <dbReference type="Proteomes" id="UP000231201"/>
    </source>
</evidence>
<evidence type="ECO:0008006" key="7">
    <source>
        <dbReference type="Google" id="ProtNLM"/>
    </source>
</evidence>
<evidence type="ECO:0000256" key="1">
    <source>
        <dbReference type="SAM" id="MobiDB-lite"/>
    </source>
</evidence>